<evidence type="ECO:0000256" key="1">
    <source>
        <dbReference type="ARBA" id="ARBA00023015"/>
    </source>
</evidence>
<dbReference type="SMART" id="SM00862">
    <property type="entry name" value="Trans_reg_C"/>
    <property type="match status" value="1"/>
</dbReference>
<evidence type="ECO:0000256" key="5">
    <source>
        <dbReference type="SAM" id="Coils"/>
    </source>
</evidence>
<dbReference type="EMBL" id="JSZA02000049">
    <property type="protein sequence ID" value="KHD09954.1"/>
    <property type="molecule type" value="Genomic_DNA"/>
</dbReference>
<dbReference type="SUPFAM" id="SSF55781">
    <property type="entry name" value="GAF domain-like"/>
    <property type="match status" value="1"/>
</dbReference>
<proteinExistence type="predicted"/>
<dbReference type="Proteomes" id="UP000030428">
    <property type="component" value="Unassembled WGS sequence"/>
</dbReference>
<feature type="domain" description="OmpR/PhoB-type" evidence="6">
    <location>
        <begin position="198"/>
        <end position="296"/>
    </location>
</feature>
<name>A0A0A6PIC9_9GAMM</name>
<dbReference type="CDD" id="cd00383">
    <property type="entry name" value="trans_reg_C"/>
    <property type="match status" value="1"/>
</dbReference>
<dbReference type="InterPro" id="IPR036388">
    <property type="entry name" value="WH-like_DNA-bd_sf"/>
</dbReference>
<evidence type="ECO:0000259" key="6">
    <source>
        <dbReference type="PROSITE" id="PS51755"/>
    </source>
</evidence>
<keyword evidence="1" id="KW-0805">Transcription regulation</keyword>
<dbReference type="AlphaFoldDB" id="A0A0A6PIC9"/>
<dbReference type="InterPro" id="IPR003018">
    <property type="entry name" value="GAF"/>
</dbReference>
<dbReference type="SUPFAM" id="SSF46894">
    <property type="entry name" value="C-terminal effector domain of the bipartite response regulators"/>
    <property type="match status" value="1"/>
</dbReference>
<gene>
    <name evidence="7" type="ORF">PN36_14390</name>
</gene>
<evidence type="ECO:0000256" key="3">
    <source>
        <dbReference type="ARBA" id="ARBA00023163"/>
    </source>
</evidence>
<evidence type="ECO:0000256" key="4">
    <source>
        <dbReference type="PROSITE-ProRule" id="PRU01091"/>
    </source>
</evidence>
<evidence type="ECO:0000313" key="8">
    <source>
        <dbReference type="Proteomes" id="UP000030428"/>
    </source>
</evidence>
<evidence type="ECO:0000313" key="7">
    <source>
        <dbReference type="EMBL" id="KHD09954.1"/>
    </source>
</evidence>
<dbReference type="InterPro" id="IPR001867">
    <property type="entry name" value="OmpR/PhoB-type_DNA-bd"/>
</dbReference>
<keyword evidence="2 4" id="KW-0238">DNA-binding</keyword>
<feature type="coiled-coil region" evidence="5">
    <location>
        <begin position="177"/>
        <end position="206"/>
    </location>
</feature>
<accession>A0A0A6PIC9</accession>
<keyword evidence="3" id="KW-0804">Transcription</keyword>
<dbReference type="Gene3D" id="1.10.10.10">
    <property type="entry name" value="Winged helix-like DNA-binding domain superfamily/Winged helix DNA-binding domain"/>
    <property type="match status" value="1"/>
</dbReference>
<dbReference type="PROSITE" id="PS51755">
    <property type="entry name" value="OMPR_PHOB"/>
    <property type="match status" value="1"/>
</dbReference>
<evidence type="ECO:0000256" key="2">
    <source>
        <dbReference type="ARBA" id="ARBA00023125"/>
    </source>
</evidence>
<dbReference type="InterPro" id="IPR029016">
    <property type="entry name" value="GAF-like_dom_sf"/>
</dbReference>
<protein>
    <recommendedName>
        <fullName evidence="6">OmpR/PhoB-type domain-containing protein</fullName>
    </recommendedName>
</protein>
<dbReference type="InterPro" id="IPR016032">
    <property type="entry name" value="Sig_transdc_resp-reg_C-effctor"/>
</dbReference>
<dbReference type="GO" id="GO:0000160">
    <property type="term" value="P:phosphorelay signal transduction system"/>
    <property type="evidence" value="ECO:0007669"/>
    <property type="project" value="InterPro"/>
</dbReference>
<reference evidence="7 8" key="1">
    <citation type="journal article" date="2016" name="Front. Microbiol.">
        <title>Single-Cell (Meta-)Genomics of a Dimorphic Candidatus Thiomargarita nelsonii Reveals Genomic Plasticity.</title>
        <authorList>
            <person name="Flood B.E."/>
            <person name="Fliss P."/>
            <person name="Jones D.S."/>
            <person name="Dick G.J."/>
            <person name="Jain S."/>
            <person name="Kaster A.K."/>
            <person name="Winkel M."/>
            <person name="Mussmann M."/>
            <person name="Bailey J."/>
        </authorList>
    </citation>
    <scope>NUCLEOTIDE SEQUENCE [LARGE SCALE GENOMIC DNA]</scope>
    <source>
        <strain evidence="7">Hydrate Ridge</strain>
    </source>
</reference>
<keyword evidence="8" id="KW-1185">Reference proteome</keyword>
<dbReference type="Pfam" id="PF00486">
    <property type="entry name" value="Trans_reg_C"/>
    <property type="match status" value="1"/>
</dbReference>
<sequence>MKLSESQLSEKLLLNAITTVLSHYITETDPYILFNGLLDTLLEITNSEYGFIGEVFYSEDDKPFVKSYATTNIAWSEETKRLYNDNKRKGMLFSRLDSLYGAVLKTGQLVISNQPATDPRRCGLPQGHPPLNTFIGMPFYGGGKLLGMVGIANRKTGYQRLLAESLHPFLITCGNLIQAYQNNIKNQQVEAELAKYKERLLMLNKSISLGFGYEFNPPTLVKNGHSVFITKKELRLLEILVINRNHPFQGSSIEKYVWEDVIVGESSLRSLVRRLRQKLPELSIKTVSGVGYMLVIPD</sequence>
<dbReference type="GO" id="GO:0003677">
    <property type="term" value="F:DNA binding"/>
    <property type="evidence" value="ECO:0007669"/>
    <property type="project" value="UniProtKB-UniRule"/>
</dbReference>
<dbReference type="Gene3D" id="3.30.450.40">
    <property type="match status" value="1"/>
</dbReference>
<dbReference type="Pfam" id="PF13185">
    <property type="entry name" value="GAF_2"/>
    <property type="match status" value="1"/>
</dbReference>
<organism evidence="7 8">
    <name type="scientific">Candidatus Thiomargarita nelsonii</name>
    <dbReference type="NCBI Taxonomy" id="1003181"/>
    <lineage>
        <taxon>Bacteria</taxon>
        <taxon>Pseudomonadati</taxon>
        <taxon>Pseudomonadota</taxon>
        <taxon>Gammaproteobacteria</taxon>
        <taxon>Thiotrichales</taxon>
        <taxon>Thiotrichaceae</taxon>
        <taxon>Thiomargarita</taxon>
    </lineage>
</organism>
<keyword evidence="5" id="KW-0175">Coiled coil</keyword>
<comment type="caution">
    <text evidence="7">The sequence shown here is derived from an EMBL/GenBank/DDBJ whole genome shotgun (WGS) entry which is preliminary data.</text>
</comment>
<feature type="DNA-binding region" description="OmpR/PhoB-type" evidence="4">
    <location>
        <begin position="198"/>
        <end position="296"/>
    </location>
</feature>
<dbReference type="GO" id="GO:0006355">
    <property type="term" value="P:regulation of DNA-templated transcription"/>
    <property type="evidence" value="ECO:0007669"/>
    <property type="project" value="InterPro"/>
</dbReference>